<evidence type="ECO:0000313" key="2">
    <source>
        <dbReference type="EMBL" id="PVI03712.1"/>
    </source>
</evidence>
<feature type="domain" description="Heterokaryon incompatibility" evidence="1">
    <location>
        <begin position="85"/>
        <end position="190"/>
    </location>
</feature>
<evidence type="ECO:0000313" key="3">
    <source>
        <dbReference type="Proteomes" id="UP000244855"/>
    </source>
</evidence>
<dbReference type="AlphaFoldDB" id="A0A2V1E0P4"/>
<accession>A0A2V1E0P4</accession>
<dbReference type="OrthoDB" id="3548654at2759"/>
<evidence type="ECO:0000259" key="1">
    <source>
        <dbReference type="Pfam" id="PF06985"/>
    </source>
</evidence>
<proteinExistence type="predicted"/>
<sequence length="559" mass="63291">MLHIGRTNKFYDLEVLEALPGTSDLRRLYVHNIICKPLLAGDHIRLLHIHTAKDNEPTYQIIHQPLSAVTNDSFEFEAISYTLGDDIERAHQVAMMSKIYKSAKNVIVWLGIETEYTRKCKQWLIAVDEMLRKLPNSHKMLLESPTFNPDIRLLVVRSTFMSGNSDPAYATAIHQFWQQKWFTRGWIIQEYLLADHVYMVVGNDKFDSQDLNDMQTLPANLAVPTGSDTENFISYNMLMNLKTYSLQEENSKRFLKLMAQVSSEFLTTELQDSLFAFLGMIGGSGFTPDCSKPPRINFTDFAVALAKSFGSIDFLSMRSANLDELLPRTPDQLKGFPLWVPSRRGLPLSCSFHIYVNFHQDVQVYGVLGCFQGEAVHIHDQTEDAATTGRLHVRGQIIDRIERISSVKIDIYWEGVNMDYLESLLTQLKTDIPDSSFSSWSILDFVYLLNIALCGGNEVKSSSEEVLGLKPKEWGNKLINNCGYSESLGACLAMGRGRRFMKREQGRIGLVPAMGSKQREMRGMEAEGEYKVVGECFVEGIMHGEGIEEGSDPQTFILI</sequence>
<dbReference type="InterPro" id="IPR010730">
    <property type="entry name" value="HET"/>
</dbReference>
<organism evidence="2 3">
    <name type="scientific">Periconia macrospinosa</name>
    <dbReference type="NCBI Taxonomy" id="97972"/>
    <lineage>
        <taxon>Eukaryota</taxon>
        <taxon>Fungi</taxon>
        <taxon>Dikarya</taxon>
        <taxon>Ascomycota</taxon>
        <taxon>Pezizomycotina</taxon>
        <taxon>Dothideomycetes</taxon>
        <taxon>Pleosporomycetidae</taxon>
        <taxon>Pleosporales</taxon>
        <taxon>Massarineae</taxon>
        <taxon>Periconiaceae</taxon>
        <taxon>Periconia</taxon>
    </lineage>
</organism>
<name>A0A2V1E0P4_9PLEO</name>
<keyword evidence="3" id="KW-1185">Reference proteome</keyword>
<dbReference type="Proteomes" id="UP000244855">
    <property type="component" value="Unassembled WGS sequence"/>
</dbReference>
<dbReference type="PANTHER" id="PTHR24148:SF64">
    <property type="entry name" value="HETEROKARYON INCOMPATIBILITY DOMAIN-CONTAINING PROTEIN"/>
    <property type="match status" value="1"/>
</dbReference>
<dbReference type="InterPro" id="IPR052895">
    <property type="entry name" value="HetReg/Transcr_Mod"/>
</dbReference>
<reference evidence="2 3" key="1">
    <citation type="journal article" date="2018" name="Sci. Rep.">
        <title>Comparative genomics provides insights into the lifestyle and reveals functional heterogeneity of dark septate endophytic fungi.</title>
        <authorList>
            <person name="Knapp D.G."/>
            <person name="Nemeth J.B."/>
            <person name="Barry K."/>
            <person name="Hainaut M."/>
            <person name="Henrissat B."/>
            <person name="Johnson J."/>
            <person name="Kuo A."/>
            <person name="Lim J.H.P."/>
            <person name="Lipzen A."/>
            <person name="Nolan M."/>
            <person name="Ohm R.A."/>
            <person name="Tamas L."/>
            <person name="Grigoriev I.V."/>
            <person name="Spatafora J.W."/>
            <person name="Nagy L.G."/>
            <person name="Kovacs G.M."/>
        </authorList>
    </citation>
    <scope>NUCLEOTIDE SEQUENCE [LARGE SCALE GENOMIC DNA]</scope>
    <source>
        <strain evidence="2 3">DSE2036</strain>
    </source>
</reference>
<dbReference type="Pfam" id="PF06985">
    <property type="entry name" value="HET"/>
    <property type="match status" value="1"/>
</dbReference>
<dbReference type="PANTHER" id="PTHR24148">
    <property type="entry name" value="ANKYRIN REPEAT DOMAIN-CONTAINING PROTEIN 39 HOMOLOG-RELATED"/>
    <property type="match status" value="1"/>
</dbReference>
<dbReference type="STRING" id="97972.A0A2V1E0P4"/>
<protein>
    <recommendedName>
        <fullName evidence="1">Heterokaryon incompatibility domain-containing protein</fullName>
    </recommendedName>
</protein>
<dbReference type="EMBL" id="KZ805328">
    <property type="protein sequence ID" value="PVI03712.1"/>
    <property type="molecule type" value="Genomic_DNA"/>
</dbReference>
<gene>
    <name evidence="2" type="ORF">DM02DRAFT_695975</name>
</gene>